<comment type="caution">
    <text evidence="2">The sequence shown here is derived from an EMBL/GenBank/DDBJ whole genome shotgun (WGS) entry which is preliminary data.</text>
</comment>
<dbReference type="EMBL" id="JAAAHW010003399">
    <property type="protein sequence ID" value="KAF9984306.1"/>
    <property type="molecule type" value="Genomic_DNA"/>
</dbReference>
<evidence type="ECO:0000256" key="1">
    <source>
        <dbReference type="SAM" id="SignalP"/>
    </source>
</evidence>
<keyword evidence="1" id="KW-0732">Signal</keyword>
<proteinExistence type="predicted"/>
<feature type="chain" id="PRO_5040464352" evidence="1">
    <location>
        <begin position="20"/>
        <end position="101"/>
    </location>
</feature>
<reference evidence="2" key="1">
    <citation type="journal article" date="2020" name="Fungal Divers.">
        <title>Resolving the Mortierellaceae phylogeny through synthesis of multi-gene phylogenetics and phylogenomics.</title>
        <authorList>
            <person name="Vandepol N."/>
            <person name="Liber J."/>
            <person name="Desiro A."/>
            <person name="Na H."/>
            <person name="Kennedy M."/>
            <person name="Barry K."/>
            <person name="Grigoriev I.V."/>
            <person name="Miller A.N."/>
            <person name="O'Donnell K."/>
            <person name="Stajich J.E."/>
            <person name="Bonito G."/>
        </authorList>
    </citation>
    <scope>NUCLEOTIDE SEQUENCE</scope>
    <source>
        <strain evidence="2">MES-2147</strain>
    </source>
</reference>
<sequence length="101" mass="11307">MRFSFAVLAAAAIATIAQALPAIDVVESTKLVKRAPNDACNYDTLEIRASGTYECLKCRVKNNDNTAKKMLEFDNKHAMYICEIIAPKACFRIYSFTYCRA</sequence>
<evidence type="ECO:0000313" key="2">
    <source>
        <dbReference type="EMBL" id="KAF9984306.1"/>
    </source>
</evidence>
<feature type="signal peptide" evidence="1">
    <location>
        <begin position="1"/>
        <end position="19"/>
    </location>
</feature>
<evidence type="ECO:0000313" key="3">
    <source>
        <dbReference type="Proteomes" id="UP000749646"/>
    </source>
</evidence>
<protein>
    <submittedName>
        <fullName evidence="2">Uncharacterized protein</fullName>
    </submittedName>
</protein>
<dbReference type="AlphaFoldDB" id="A0A9P6MA98"/>
<keyword evidence="3" id="KW-1185">Reference proteome</keyword>
<name>A0A9P6MA98_9FUNG</name>
<gene>
    <name evidence="2" type="ORF">BGZ65_000689</name>
</gene>
<accession>A0A9P6MA98</accession>
<dbReference type="Proteomes" id="UP000749646">
    <property type="component" value="Unassembled WGS sequence"/>
</dbReference>
<organism evidence="2 3">
    <name type="scientific">Modicella reniformis</name>
    <dbReference type="NCBI Taxonomy" id="1440133"/>
    <lineage>
        <taxon>Eukaryota</taxon>
        <taxon>Fungi</taxon>
        <taxon>Fungi incertae sedis</taxon>
        <taxon>Mucoromycota</taxon>
        <taxon>Mortierellomycotina</taxon>
        <taxon>Mortierellomycetes</taxon>
        <taxon>Mortierellales</taxon>
        <taxon>Mortierellaceae</taxon>
        <taxon>Modicella</taxon>
    </lineage>
</organism>